<dbReference type="EMBL" id="UYJE01007523">
    <property type="protein sequence ID" value="VDI55685.1"/>
    <property type="molecule type" value="Genomic_DNA"/>
</dbReference>
<protein>
    <recommendedName>
        <fullName evidence="3">DUF5641 domain-containing protein</fullName>
    </recommendedName>
</protein>
<accession>A0A8B6FW81</accession>
<evidence type="ECO:0000313" key="2">
    <source>
        <dbReference type="Proteomes" id="UP000596742"/>
    </source>
</evidence>
<gene>
    <name evidence="1" type="ORF">MGAL_10B019513</name>
</gene>
<evidence type="ECO:0000313" key="1">
    <source>
        <dbReference type="EMBL" id="VDI55685.1"/>
    </source>
</evidence>
<keyword evidence="2" id="KW-1185">Reference proteome</keyword>
<name>A0A8B6FW81_MYTGA</name>
<reference evidence="1" key="1">
    <citation type="submission" date="2018-11" db="EMBL/GenBank/DDBJ databases">
        <authorList>
            <person name="Alioto T."/>
            <person name="Alioto T."/>
        </authorList>
    </citation>
    <scope>NUCLEOTIDE SEQUENCE</scope>
</reference>
<comment type="caution">
    <text evidence="1">The sequence shown here is derived from an EMBL/GenBank/DDBJ whole genome shotgun (WGS) entry which is preliminary data.</text>
</comment>
<dbReference type="OrthoDB" id="6263373at2759"/>
<proteinExistence type="predicted"/>
<sequence>MRKKWLKKQFKQKKYHDETAKHRTIKVGELVFARNFVVNSKLKWIKGVVVNQTGPLSFKIELSDGRIIRRHIDHIRIRSSDCRDTETGDNIETSVTDKSNLEPEITIPPLSTEQLDQVMPNPTIIEDSDPIKTADPITDRYPTRARKQPAYLKDYVHR</sequence>
<organism evidence="1 2">
    <name type="scientific">Mytilus galloprovincialis</name>
    <name type="common">Mediterranean mussel</name>
    <dbReference type="NCBI Taxonomy" id="29158"/>
    <lineage>
        <taxon>Eukaryota</taxon>
        <taxon>Metazoa</taxon>
        <taxon>Spiralia</taxon>
        <taxon>Lophotrochozoa</taxon>
        <taxon>Mollusca</taxon>
        <taxon>Bivalvia</taxon>
        <taxon>Autobranchia</taxon>
        <taxon>Pteriomorphia</taxon>
        <taxon>Mytilida</taxon>
        <taxon>Mytiloidea</taxon>
        <taxon>Mytilidae</taxon>
        <taxon>Mytilinae</taxon>
        <taxon>Mytilus</taxon>
    </lineage>
</organism>
<dbReference type="AlphaFoldDB" id="A0A8B6FW81"/>
<evidence type="ECO:0008006" key="3">
    <source>
        <dbReference type="Google" id="ProtNLM"/>
    </source>
</evidence>
<dbReference type="Proteomes" id="UP000596742">
    <property type="component" value="Unassembled WGS sequence"/>
</dbReference>